<dbReference type="GO" id="GO:0017168">
    <property type="term" value="F:5-oxoprolinase (ATP-hydrolyzing) activity"/>
    <property type="evidence" value="ECO:0007669"/>
    <property type="project" value="UniProtKB-UniRule"/>
</dbReference>
<dbReference type="GO" id="GO:0005975">
    <property type="term" value="P:carbohydrate metabolic process"/>
    <property type="evidence" value="ECO:0007669"/>
    <property type="project" value="InterPro"/>
</dbReference>
<dbReference type="EC" id="3.5.2.9" evidence="1"/>
<dbReference type="Proteomes" id="UP001321249">
    <property type="component" value="Unassembled WGS sequence"/>
</dbReference>
<name>A0AAJ6CVI5_9CHLR</name>
<comment type="subunit">
    <text evidence="1">Forms a complex composed of PxpA, PxpB and PxpC.</text>
</comment>
<evidence type="ECO:0000256" key="1">
    <source>
        <dbReference type="HAMAP-Rule" id="MF_00691"/>
    </source>
</evidence>
<keyword evidence="4" id="KW-1185">Reference proteome</keyword>
<evidence type="ECO:0000313" key="5">
    <source>
        <dbReference type="Proteomes" id="UP001321249"/>
    </source>
</evidence>
<evidence type="ECO:0000313" key="2">
    <source>
        <dbReference type="EMBL" id="MDG0867588.1"/>
    </source>
</evidence>
<dbReference type="NCBIfam" id="NF003816">
    <property type="entry name" value="PRK05406.1-5"/>
    <property type="match status" value="1"/>
</dbReference>
<accession>A0AAJ6CVI5</accession>
<reference evidence="4 5" key="1">
    <citation type="submission" date="2019-11" db="EMBL/GenBank/DDBJ databases">
        <authorList>
            <person name="Cho J.-C."/>
        </authorList>
    </citation>
    <scope>NUCLEOTIDE SEQUENCE [LARGE SCALE GENOMIC DNA]</scope>
    <source>
        <strain evidence="3 4">JH1073</strain>
        <strain evidence="2 5">JH702</strain>
    </source>
</reference>
<dbReference type="Proteomes" id="UP001219901">
    <property type="component" value="Chromosome"/>
</dbReference>
<keyword evidence="1" id="KW-0067">ATP-binding</keyword>
<dbReference type="InterPro" id="IPR005501">
    <property type="entry name" value="LamB/YcsF/PxpA-like"/>
</dbReference>
<reference evidence="3" key="2">
    <citation type="journal article" date="2023" name="Nat. Commun.">
        <title>Cultivation of marine bacteria of the SAR202 clade.</title>
        <authorList>
            <person name="Lim Y."/>
            <person name="Seo J.H."/>
            <person name="Giovannoni S.J."/>
            <person name="Kang I."/>
            <person name="Cho J.C."/>
        </authorList>
    </citation>
    <scope>NUCLEOTIDE SEQUENCE</scope>
    <source>
        <strain evidence="3">JH1073</strain>
    </source>
</reference>
<dbReference type="EMBL" id="CP046147">
    <property type="protein sequence ID" value="WFG40040.1"/>
    <property type="molecule type" value="Genomic_DNA"/>
</dbReference>
<protein>
    <recommendedName>
        <fullName evidence="1">5-oxoprolinase subunit A</fullName>
        <shortName evidence="1">5-OPase subunit A</shortName>
        <ecNumber evidence="1">3.5.2.9</ecNumber>
    </recommendedName>
    <alternativeName>
        <fullName evidence="1">5-oxoprolinase (ATP-hydrolyzing) subunit A</fullName>
    </alternativeName>
</protein>
<dbReference type="GO" id="GO:0005524">
    <property type="term" value="F:ATP binding"/>
    <property type="evidence" value="ECO:0007669"/>
    <property type="project" value="UniProtKB-UniRule"/>
</dbReference>
<proteinExistence type="inferred from homology"/>
<dbReference type="NCBIfam" id="NF003814">
    <property type="entry name" value="PRK05406.1-3"/>
    <property type="match status" value="1"/>
</dbReference>
<dbReference type="RefSeq" id="WP_342826094.1">
    <property type="nucleotide sequence ID" value="NZ_CP046146.1"/>
</dbReference>
<sequence length="261" mass="27175">MTNGATGKIDFNADIGESFAGYELGLDSEIVKYITSANIATGFHAGDPDWMAKTVALAIDNQVGIGAHPAYPDLAGFGRRNMDLTPDEVHNAVTYQVGALSAFAPGRKLQHVKPHGALYNTAVRDAAVAEAIVSAVKAFDPNLIHVVLAGSQWEEIARAQGVRVARECYADRAVTAEGTLVPRSQPGAVVHDPDEVVARSLKLATEGKVTAVDGTEIDFSADSICLHGDTAGAVELAAAVRSSLESAGVEITPMNKLVAGG</sequence>
<dbReference type="CDD" id="cd10787">
    <property type="entry name" value="LamB_YcsF_like"/>
    <property type="match status" value="1"/>
</dbReference>
<dbReference type="AlphaFoldDB" id="A0AAJ6CVI5"/>
<gene>
    <name evidence="1 3" type="primary">pxpA</name>
    <name evidence="2" type="ORF">GKO46_10975</name>
    <name evidence="3" type="ORF">GKO48_10565</name>
</gene>
<dbReference type="HAMAP" id="MF_00691">
    <property type="entry name" value="PxpA"/>
    <property type="match status" value="1"/>
</dbReference>
<evidence type="ECO:0000313" key="4">
    <source>
        <dbReference type="Proteomes" id="UP001219901"/>
    </source>
</evidence>
<comment type="catalytic activity">
    <reaction evidence="1">
        <text>5-oxo-L-proline + ATP + 2 H2O = L-glutamate + ADP + phosphate + H(+)</text>
        <dbReference type="Rhea" id="RHEA:10348"/>
        <dbReference type="ChEBI" id="CHEBI:15377"/>
        <dbReference type="ChEBI" id="CHEBI:15378"/>
        <dbReference type="ChEBI" id="CHEBI:29985"/>
        <dbReference type="ChEBI" id="CHEBI:30616"/>
        <dbReference type="ChEBI" id="CHEBI:43474"/>
        <dbReference type="ChEBI" id="CHEBI:58402"/>
        <dbReference type="ChEBI" id="CHEBI:456216"/>
        <dbReference type="EC" id="3.5.2.9"/>
    </reaction>
</comment>
<dbReference type="SUPFAM" id="SSF88713">
    <property type="entry name" value="Glycoside hydrolase/deacetylase"/>
    <property type="match status" value="1"/>
</dbReference>
<dbReference type="Gene3D" id="3.20.20.370">
    <property type="entry name" value="Glycoside hydrolase/deacetylase"/>
    <property type="match status" value="1"/>
</dbReference>
<comment type="similarity">
    <text evidence="1">Belongs to the LamB/PxpA family.</text>
</comment>
<dbReference type="Pfam" id="PF03746">
    <property type="entry name" value="LamB_YcsF"/>
    <property type="match status" value="1"/>
</dbReference>
<dbReference type="EMBL" id="WMBE01000003">
    <property type="protein sequence ID" value="MDG0867588.1"/>
    <property type="molecule type" value="Genomic_DNA"/>
</dbReference>
<reference evidence="4" key="3">
    <citation type="submission" date="2023-06" db="EMBL/GenBank/DDBJ databases">
        <title>Pangenomics reveal diversification of enzyme families and niche specialization in globally abundant SAR202 bacteria.</title>
        <authorList>
            <person name="Saw J.H.W."/>
        </authorList>
    </citation>
    <scope>NUCLEOTIDE SEQUENCE [LARGE SCALE GENOMIC DNA]</scope>
    <source>
        <strain evidence="4">JH1073</strain>
    </source>
</reference>
<comment type="function">
    <text evidence="1">Catalyzes the cleavage of 5-oxoproline to form L-glutamate coupled to the hydrolysis of ATP to ADP and inorganic phosphate.</text>
</comment>
<dbReference type="InterPro" id="IPR011330">
    <property type="entry name" value="Glyco_hydro/deAcase_b/a-brl"/>
</dbReference>
<keyword evidence="1 3" id="KW-0378">Hydrolase</keyword>
<organism evidence="3 4">
    <name type="scientific">Candidatus Lucifugimonas marina</name>
    <dbReference type="NCBI Taxonomy" id="3038979"/>
    <lineage>
        <taxon>Bacteria</taxon>
        <taxon>Bacillati</taxon>
        <taxon>Chloroflexota</taxon>
        <taxon>Dehalococcoidia</taxon>
        <taxon>SAR202 cluster</taxon>
        <taxon>Candidatus Lucifugimonadales</taxon>
        <taxon>Candidatus Lucifugimonadaceae</taxon>
        <taxon>Candidatus Lucifugimonas</taxon>
    </lineage>
</organism>
<keyword evidence="1" id="KW-0547">Nucleotide-binding</keyword>
<dbReference type="PANTHER" id="PTHR30292">
    <property type="entry name" value="UNCHARACTERIZED PROTEIN YBGL-RELATED"/>
    <property type="match status" value="1"/>
</dbReference>
<evidence type="ECO:0000313" key="3">
    <source>
        <dbReference type="EMBL" id="WFG40040.1"/>
    </source>
</evidence>
<dbReference type="PANTHER" id="PTHR30292:SF0">
    <property type="entry name" value="5-OXOPROLINASE SUBUNIT A"/>
    <property type="match status" value="1"/>
</dbReference>